<dbReference type="Proteomes" id="UP000230069">
    <property type="component" value="Unassembled WGS sequence"/>
</dbReference>
<dbReference type="Gene3D" id="1.10.286.10">
    <property type="match status" value="2"/>
</dbReference>
<dbReference type="UniPathway" id="UPA00848">
    <property type="reaction ID" value="UER00151"/>
</dbReference>
<evidence type="ECO:0000256" key="3">
    <source>
        <dbReference type="ARBA" id="ARBA00012715"/>
    </source>
</evidence>
<comment type="similarity">
    <text evidence="2">Belongs to the GTP cyclohydrolase I family.</text>
</comment>
<proteinExistence type="inferred from homology"/>
<dbReference type="PANTHER" id="PTHR11109">
    <property type="entry name" value="GTP CYCLOHYDROLASE I"/>
    <property type="match status" value="1"/>
</dbReference>
<sequence length="502" mass="54811">MGALNDGHFNGHLENNNGLILDLSSPNKEEEHDSVPISDIQNAVKILLQGLGEDSNRQGLIKTPLRVAKALREGTRGYRQKVKDIVQGALFPEAGLDGGVGHAGGAGGLVVVRDLDLFSYCECCLLPFRVKCHVGYVPSGQRVVGLSKLSRVADVFAKRLQDPQRLADEVCSALHNGIRPAGVGVVLQCWHIQLPVIEWNCSGQINHPIVVDMQGWSKISVCAGSGVFESENGDVWCDFRALLKLRGVKVDKVHIKSSSSQGWCPSRSLDVLAINGHENTQNPMNCKISSKAEPGVASMIAAVAAILHSLGEDPFRKELVGTPHRFVQWLMNFKSSNVEMNLNGFGLEGMSQIKCRSQRNEDGEYANCKRDELRSELNFPFWSQCEHHLLPFHGAVHIGYFHNEGTEPIGRSILQSIVHFHGWKLQVQERLSRQIVETVSSVFGGDVMVVVEANHICMISRGIEKVGSSTATIATMGRFSSDTTAKEMFLQTVSESSAASGG</sequence>
<gene>
    <name evidence="8" type="ORF">AQUCO_10800040v1</name>
</gene>
<evidence type="ECO:0000256" key="4">
    <source>
        <dbReference type="ARBA" id="ARBA00017272"/>
    </source>
</evidence>
<protein>
    <recommendedName>
        <fullName evidence="4">GTP cyclohydrolase 1</fullName>
        <ecNumber evidence="3">3.5.4.16</ecNumber>
    </recommendedName>
    <alternativeName>
        <fullName evidence="6">GTP cyclohydrolase I</fullName>
    </alternativeName>
</protein>
<dbReference type="EMBL" id="KZ305124">
    <property type="protein sequence ID" value="PIA25785.1"/>
    <property type="molecule type" value="Genomic_DNA"/>
</dbReference>
<dbReference type="GO" id="GO:0006729">
    <property type="term" value="P:tetrahydrobiopterin biosynthetic process"/>
    <property type="evidence" value="ECO:0007669"/>
    <property type="project" value="TreeGrafter"/>
</dbReference>
<accession>A0A2G5C3F2</accession>
<organism evidence="8 9">
    <name type="scientific">Aquilegia coerulea</name>
    <name type="common">Rocky mountain columbine</name>
    <dbReference type="NCBI Taxonomy" id="218851"/>
    <lineage>
        <taxon>Eukaryota</taxon>
        <taxon>Viridiplantae</taxon>
        <taxon>Streptophyta</taxon>
        <taxon>Embryophyta</taxon>
        <taxon>Tracheophyta</taxon>
        <taxon>Spermatophyta</taxon>
        <taxon>Magnoliopsida</taxon>
        <taxon>Ranunculales</taxon>
        <taxon>Ranunculaceae</taxon>
        <taxon>Thalictroideae</taxon>
        <taxon>Aquilegia</taxon>
    </lineage>
</organism>
<dbReference type="FunCoup" id="A0A2G5C3F2">
    <property type="interactions" value="1105"/>
</dbReference>
<evidence type="ECO:0000256" key="6">
    <source>
        <dbReference type="ARBA" id="ARBA00030854"/>
    </source>
</evidence>
<dbReference type="EC" id="3.5.4.16" evidence="3"/>
<dbReference type="InterPro" id="IPR001474">
    <property type="entry name" value="GTP_CycHdrlase_I"/>
</dbReference>
<dbReference type="InterPro" id="IPR020602">
    <property type="entry name" value="GTP_CycHdrlase_I_dom"/>
</dbReference>
<reference evidence="8 9" key="1">
    <citation type="submission" date="2017-09" db="EMBL/GenBank/DDBJ databases">
        <title>WGS assembly of Aquilegia coerulea Goldsmith.</title>
        <authorList>
            <person name="Hodges S."/>
            <person name="Kramer E."/>
            <person name="Nordborg M."/>
            <person name="Tomkins J."/>
            <person name="Borevitz J."/>
            <person name="Derieg N."/>
            <person name="Yan J."/>
            <person name="Mihaltcheva S."/>
            <person name="Hayes R.D."/>
            <person name="Rokhsar D."/>
        </authorList>
    </citation>
    <scope>NUCLEOTIDE SEQUENCE [LARGE SCALE GENOMIC DNA]</scope>
    <source>
        <strain evidence="9">cv. Goldsmith</strain>
    </source>
</reference>
<dbReference type="GO" id="GO:0046654">
    <property type="term" value="P:tetrahydrofolate biosynthetic process"/>
    <property type="evidence" value="ECO:0007669"/>
    <property type="project" value="InterPro"/>
</dbReference>
<dbReference type="GO" id="GO:0003934">
    <property type="term" value="F:GTP cyclohydrolase I activity"/>
    <property type="evidence" value="ECO:0007669"/>
    <property type="project" value="UniProtKB-EC"/>
</dbReference>
<dbReference type="GO" id="GO:0008270">
    <property type="term" value="F:zinc ion binding"/>
    <property type="evidence" value="ECO:0007669"/>
    <property type="project" value="TreeGrafter"/>
</dbReference>
<evidence type="ECO:0000313" key="9">
    <source>
        <dbReference type="Proteomes" id="UP000230069"/>
    </source>
</evidence>
<name>A0A2G5C3F2_AQUCA</name>
<dbReference type="GO" id="GO:0005737">
    <property type="term" value="C:cytoplasm"/>
    <property type="evidence" value="ECO:0007669"/>
    <property type="project" value="TreeGrafter"/>
</dbReference>
<dbReference type="OrthoDB" id="4966at2759"/>
<dbReference type="Pfam" id="PF01227">
    <property type="entry name" value="GTP_cyclohydroI"/>
    <property type="match status" value="2"/>
</dbReference>
<dbReference type="SUPFAM" id="SSF55620">
    <property type="entry name" value="Tetrahydrobiopterin biosynthesis enzymes-like"/>
    <property type="match status" value="2"/>
</dbReference>
<dbReference type="STRING" id="218851.A0A2G5C3F2"/>
<feature type="domain" description="GTP cyclohydrolase I" evidence="7">
    <location>
        <begin position="40"/>
        <end position="192"/>
    </location>
</feature>
<dbReference type="GO" id="GO:0005525">
    <property type="term" value="F:GTP binding"/>
    <property type="evidence" value="ECO:0007669"/>
    <property type="project" value="TreeGrafter"/>
</dbReference>
<dbReference type="InterPro" id="IPR043134">
    <property type="entry name" value="GTP-CH-I_N"/>
</dbReference>
<dbReference type="PANTHER" id="PTHR11109:SF7">
    <property type="entry name" value="GTP CYCLOHYDROLASE 1"/>
    <property type="match status" value="1"/>
</dbReference>
<evidence type="ECO:0000256" key="5">
    <source>
        <dbReference type="ARBA" id="ARBA00022801"/>
    </source>
</evidence>
<comment type="pathway">
    <text evidence="1">Cofactor biosynthesis; 7,8-dihydroneopterin triphosphate biosynthesis; 7,8-dihydroneopterin triphosphate from GTP: step 1/1.</text>
</comment>
<dbReference type="AlphaFoldDB" id="A0A2G5C3F2"/>
<evidence type="ECO:0000313" key="8">
    <source>
        <dbReference type="EMBL" id="PIA25785.1"/>
    </source>
</evidence>
<evidence type="ECO:0000256" key="2">
    <source>
        <dbReference type="ARBA" id="ARBA00008085"/>
    </source>
</evidence>
<evidence type="ECO:0000259" key="7">
    <source>
        <dbReference type="Pfam" id="PF01227"/>
    </source>
</evidence>
<dbReference type="InterPro" id="IPR043133">
    <property type="entry name" value="GTP-CH-I_C/QueF"/>
</dbReference>
<dbReference type="InParanoid" id="A0A2G5C3F2"/>
<evidence type="ECO:0000256" key="1">
    <source>
        <dbReference type="ARBA" id="ARBA00005080"/>
    </source>
</evidence>
<keyword evidence="9" id="KW-1185">Reference proteome</keyword>
<dbReference type="Gene3D" id="3.30.1130.10">
    <property type="match status" value="2"/>
</dbReference>
<keyword evidence="5" id="KW-0378">Hydrolase</keyword>
<dbReference type="FunFam" id="3.30.1130.10:FF:000007">
    <property type="entry name" value="GTP cyclohydrolase 1"/>
    <property type="match status" value="1"/>
</dbReference>
<feature type="domain" description="GTP cyclohydrolase I" evidence="7">
    <location>
        <begin position="301"/>
        <end position="493"/>
    </location>
</feature>